<dbReference type="AlphaFoldDB" id="G3H019"/>
<organism evidence="1 2">
    <name type="scientific">Cricetulus griseus</name>
    <name type="common">Chinese hamster</name>
    <name type="synonym">Cricetulus barabensis griseus</name>
    <dbReference type="NCBI Taxonomy" id="10029"/>
    <lineage>
        <taxon>Eukaryota</taxon>
        <taxon>Metazoa</taxon>
        <taxon>Chordata</taxon>
        <taxon>Craniata</taxon>
        <taxon>Vertebrata</taxon>
        <taxon>Euteleostomi</taxon>
        <taxon>Mammalia</taxon>
        <taxon>Eutheria</taxon>
        <taxon>Euarchontoglires</taxon>
        <taxon>Glires</taxon>
        <taxon>Rodentia</taxon>
        <taxon>Myomorpha</taxon>
        <taxon>Muroidea</taxon>
        <taxon>Cricetidae</taxon>
        <taxon>Cricetinae</taxon>
        <taxon>Cricetulus</taxon>
    </lineage>
</organism>
<proteinExistence type="predicted"/>
<gene>
    <name evidence="1" type="ORF">I79_003467</name>
</gene>
<protein>
    <submittedName>
        <fullName evidence="1">Uncharacterized protein</fullName>
    </submittedName>
</protein>
<dbReference type="EMBL" id="JH000086">
    <property type="protein sequence ID" value="EGW04962.1"/>
    <property type="molecule type" value="Genomic_DNA"/>
</dbReference>
<evidence type="ECO:0000313" key="2">
    <source>
        <dbReference type="Proteomes" id="UP000001075"/>
    </source>
</evidence>
<dbReference type="Proteomes" id="UP000001075">
    <property type="component" value="Unassembled WGS sequence"/>
</dbReference>
<evidence type="ECO:0000313" key="1">
    <source>
        <dbReference type="EMBL" id="EGW04962.1"/>
    </source>
</evidence>
<accession>G3H019</accession>
<sequence length="82" mass="8712">MLMCQSPTGALYCLSPVALWYLFSRCRRLPEPGAGSMCGPSSMLTSGPLASSLGLAIKAAHGEIQHSMNCRSIQEQDAAPRT</sequence>
<name>G3H019_CRIGR</name>
<reference evidence="2" key="1">
    <citation type="journal article" date="2011" name="Nat. Biotechnol.">
        <title>The genomic sequence of the Chinese hamster ovary (CHO)-K1 cell line.</title>
        <authorList>
            <person name="Xu X."/>
            <person name="Nagarajan H."/>
            <person name="Lewis N.E."/>
            <person name="Pan S."/>
            <person name="Cai Z."/>
            <person name="Liu X."/>
            <person name="Chen W."/>
            <person name="Xie M."/>
            <person name="Wang W."/>
            <person name="Hammond S."/>
            <person name="Andersen M.R."/>
            <person name="Neff N."/>
            <person name="Passarelli B."/>
            <person name="Koh W."/>
            <person name="Fan H.C."/>
            <person name="Wang J."/>
            <person name="Gui Y."/>
            <person name="Lee K.H."/>
            <person name="Betenbaugh M.J."/>
            <person name="Quake S.R."/>
            <person name="Famili I."/>
            <person name="Palsson B.O."/>
            <person name="Wang J."/>
        </authorList>
    </citation>
    <scope>NUCLEOTIDE SEQUENCE [LARGE SCALE GENOMIC DNA]</scope>
    <source>
        <strain evidence="2">CHO K1 cell line</strain>
    </source>
</reference>
<dbReference type="InParanoid" id="G3H019"/>